<evidence type="ECO:0000313" key="6">
    <source>
        <dbReference type="EMBL" id="MCL6678814.1"/>
    </source>
</evidence>
<comment type="caution">
    <text evidence="6">The sequence shown here is derived from an EMBL/GenBank/DDBJ whole genome shotgun (WGS) entry which is preliminary data.</text>
</comment>
<proteinExistence type="inferred from homology"/>
<dbReference type="SUPFAM" id="SSF52096">
    <property type="entry name" value="ClpP/crotonase"/>
    <property type="match status" value="2"/>
</dbReference>
<keyword evidence="3" id="KW-0378">Hydrolase</keyword>
<dbReference type="Pfam" id="PF01343">
    <property type="entry name" value="Peptidase_S49"/>
    <property type="match status" value="2"/>
</dbReference>
<sequence>MKFVKAVWKLLVGIKDALVLIFMLLFFGLLYAGLSSRPAAIEAGVLALDLDGAVVEQPSRAGFADIAGGSRTPREYRLRDLIGALDAARTDDRVKAVALDLGNFIGGGQTAMSDLADAVRRLRSSGKPVVAYAVAYSDDSYLVASAASEVWMDPLGAVAIAGPGGSNLYFKGLLDKLGVTANVYRVGTYKAAVEPYTRSDMSPAAKENAQALAGALLESWREAVARNRPKAKVEPYMMNPVGALAAGGGDLSRAAIEFGLVDKIGSREQFEARMAQLGGKDSGSPTGYKAIKLDNYVDDAVPTNSDGTIGVITVAGMIVDGQASPGTAGGDSIAELIDKAVQKNSLKALVVRVDSPGGSVLASERIRQSILNAKRHKLPVVVSMGSVAASGGYWVSTPGDFIYAEPSTITGSIGVFGILPSFQGTLKKLGIGADGIQTTPLSGQPDLLAGPSPVANQMLQAGVDSIYRHFLGIVAQSRHKQPVEVDRIAQGRVWDGGTARQLGLVDGFGGLSDAIEKAGALAKISNPQDQVRYLERPPSFEDQLVAMLARDSSTEGQDQDAFSAIAPESRITDAMAELRSVLSSPRIQARCLDCPPVAPARVSKQDVGFWAAVRAWLL</sequence>
<feature type="domain" description="Peptidase S49" evidence="5">
    <location>
        <begin position="122"/>
        <end position="277"/>
    </location>
</feature>
<comment type="similarity">
    <text evidence="1">Belongs to the peptidase S49 family.</text>
</comment>
<evidence type="ECO:0000256" key="4">
    <source>
        <dbReference type="ARBA" id="ARBA00022825"/>
    </source>
</evidence>
<evidence type="ECO:0000259" key="5">
    <source>
        <dbReference type="Pfam" id="PF01343"/>
    </source>
</evidence>
<dbReference type="EMBL" id="JAMGBC010000001">
    <property type="protein sequence ID" value="MCL6678814.1"/>
    <property type="molecule type" value="Genomic_DNA"/>
</dbReference>
<dbReference type="PANTHER" id="PTHR33209">
    <property type="entry name" value="PROTEASE 4"/>
    <property type="match status" value="1"/>
</dbReference>
<keyword evidence="2" id="KW-0645">Protease</keyword>
<dbReference type="CDD" id="cd07023">
    <property type="entry name" value="S49_Sppa_N_C"/>
    <property type="match status" value="1"/>
</dbReference>
<dbReference type="RefSeq" id="WP_249867749.1">
    <property type="nucleotide sequence ID" value="NZ_JAMGBC010000001.1"/>
</dbReference>
<evidence type="ECO:0000256" key="3">
    <source>
        <dbReference type="ARBA" id="ARBA00022801"/>
    </source>
</evidence>
<keyword evidence="4" id="KW-0720">Serine protease</keyword>
<organism evidence="6 7">
    <name type="scientific">Sphingomonas anseongensis</name>
    <dbReference type="NCBI Taxonomy" id="2908207"/>
    <lineage>
        <taxon>Bacteria</taxon>
        <taxon>Pseudomonadati</taxon>
        <taxon>Pseudomonadota</taxon>
        <taxon>Alphaproteobacteria</taxon>
        <taxon>Sphingomonadales</taxon>
        <taxon>Sphingomonadaceae</taxon>
        <taxon>Sphingomonas</taxon>
    </lineage>
</organism>
<accession>A0ABT0REX5</accession>
<reference evidence="6" key="1">
    <citation type="submission" date="2022-05" db="EMBL/GenBank/DDBJ databases">
        <authorList>
            <person name="Jo J.-H."/>
            <person name="Im W.-T."/>
        </authorList>
    </citation>
    <scope>NUCLEOTIDE SEQUENCE</scope>
    <source>
        <strain evidence="6">RG327</strain>
    </source>
</reference>
<dbReference type="NCBIfam" id="TIGR00705">
    <property type="entry name" value="SppA_67K"/>
    <property type="match status" value="1"/>
</dbReference>
<evidence type="ECO:0000256" key="1">
    <source>
        <dbReference type="ARBA" id="ARBA00008683"/>
    </source>
</evidence>
<dbReference type="InterPro" id="IPR029045">
    <property type="entry name" value="ClpP/crotonase-like_dom_sf"/>
</dbReference>
<evidence type="ECO:0000313" key="7">
    <source>
        <dbReference type="Proteomes" id="UP001165343"/>
    </source>
</evidence>
<feature type="domain" description="Peptidase S49" evidence="5">
    <location>
        <begin position="373"/>
        <end position="524"/>
    </location>
</feature>
<name>A0ABT0REX5_9SPHN</name>
<evidence type="ECO:0000256" key="2">
    <source>
        <dbReference type="ARBA" id="ARBA00022670"/>
    </source>
</evidence>
<dbReference type="PANTHER" id="PTHR33209:SF1">
    <property type="entry name" value="PEPTIDASE S49 DOMAIN-CONTAINING PROTEIN"/>
    <property type="match status" value="1"/>
</dbReference>
<gene>
    <name evidence="6" type="primary">sppA</name>
    <name evidence="6" type="ORF">LZ519_05715</name>
</gene>
<keyword evidence="7" id="KW-1185">Reference proteome</keyword>
<dbReference type="InterPro" id="IPR004634">
    <property type="entry name" value="Pept_S49_pIV"/>
</dbReference>
<dbReference type="InterPro" id="IPR047217">
    <property type="entry name" value="S49_SppA_67K_type_N"/>
</dbReference>
<dbReference type="Proteomes" id="UP001165343">
    <property type="component" value="Unassembled WGS sequence"/>
</dbReference>
<dbReference type="CDD" id="cd07018">
    <property type="entry name" value="S49_SppA_67K_type"/>
    <property type="match status" value="1"/>
</dbReference>
<dbReference type="InterPro" id="IPR002142">
    <property type="entry name" value="Peptidase_S49"/>
</dbReference>
<dbReference type="InterPro" id="IPR047272">
    <property type="entry name" value="S49_SppA_C"/>
</dbReference>
<protein>
    <submittedName>
        <fullName evidence="6">Signal peptide peptidase SppA</fullName>
    </submittedName>
</protein>
<dbReference type="PIRSF" id="PIRSF001217">
    <property type="entry name" value="Protease_4_SppA"/>
    <property type="match status" value="1"/>
</dbReference>
<dbReference type="Gene3D" id="3.90.226.10">
    <property type="entry name" value="2-enoyl-CoA Hydratase, Chain A, domain 1"/>
    <property type="match status" value="3"/>
</dbReference>